<evidence type="ECO:0000259" key="8">
    <source>
        <dbReference type="Pfam" id="PF07715"/>
    </source>
</evidence>
<dbReference type="NCBIfam" id="TIGR04057">
    <property type="entry name" value="SusC_RagA_signa"/>
    <property type="match status" value="1"/>
</dbReference>
<dbReference type="EMBL" id="SDHW01000001">
    <property type="protein sequence ID" value="RXK61652.1"/>
    <property type="molecule type" value="Genomic_DNA"/>
</dbReference>
<dbReference type="Gene3D" id="2.40.170.20">
    <property type="entry name" value="TonB-dependent receptor, beta-barrel domain"/>
    <property type="match status" value="1"/>
</dbReference>
<evidence type="ECO:0000256" key="5">
    <source>
        <dbReference type="ARBA" id="ARBA00023136"/>
    </source>
</evidence>
<evidence type="ECO:0000256" key="6">
    <source>
        <dbReference type="ARBA" id="ARBA00023237"/>
    </source>
</evidence>
<dbReference type="NCBIfam" id="TIGR04056">
    <property type="entry name" value="OMP_RagA_SusC"/>
    <property type="match status" value="1"/>
</dbReference>
<dbReference type="Proteomes" id="UP000290204">
    <property type="component" value="Unassembled WGS sequence"/>
</dbReference>
<dbReference type="InterPro" id="IPR036942">
    <property type="entry name" value="Beta-barrel_TonB_sf"/>
</dbReference>
<keyword evidence="2 7" id="KW-0813">Transport</keyword>
<dbReference type="PROSITE" id="PS52016">
    <property type="entry name" value="TONB_DEPENDENT_REC_3"/>
    <property type="match status" value="1"/>
</dbReference>
<comment type="subcellular location">
    <subcellularLocation>
        <location evidence="1 7">Cell outer membrane</location>
        <topology evidence="1 7">Multi-pass membrane protein</topology>
    </subcellularLocation>
</comment>
<dbReference type="SUPFAM" id="SSF49464">
    <property type="entry name" value="Carboxypeptidase regulatory domain-like"/>
    <property type="match status" value="1"/>
</dbReference>
<keyword evidence="5 7" id="KW-0472">Membrane</keyword>
<keyword evidence="9" id="KW-0675">Receptor</keyword>
<accession>A0A4V1M7V3</accession>
<dbReference type="Gene3D" id="2.60.40.1120">
    <property type="entry name" value="Carboxypeptidase-like, regulatory domain"/>
    <property type="match status" value="1"/>
</dbReference>
<dbReference type="RefSeq" id="WP_129129025.1">
    <property type="nucleotide sequence ID" value="NZ_SDHW01000001.1"/>
</dbReference>
<dbReference type="InterPro" id="IPR037066">
    <property type="entry name" value="Plug_dom_sf"/>
</dbReference>
<keyword evidence="10" id="KW-1185">Reference proteome</keyword>
<evidence type="ECO:0000313" key="9">
    <source>
        <dbReference type="EMBL" id="RXK61652.1"/>
    </source>
</evidence>
<keyword evidence="6 7" id="KW-0998">Cell outer membrane</keyword>
<protein>
    <submittedName>
        <fullName evidence="9">TonB-dependent receptor</fullName>
    </submittedName>
</protein>
<dbReference type="InterPro" id="IPR023996">
    <property type="entry name" value="TonB-dep_OMP_SusC/RagA"/>
</dbReference>
<dbReference type="SUPFAM" id="SSF56935">
    <property type="entry name" value="Porins"/>
    <property type="match status" value="1"/>
</dbReference>
<evidence type="ECO:0000256" key="1">
    <source>
        <dbReference type="ARBA" id="ARBA00004571"/>
    </source>
</evidence>
<dbReference type="Pfam" id="PF07715">
    <property type="entry name" value="Plug"/>
    <property type="match status" value="1"/>
</dbReference>
<evidence type="ECO:0000256" key="4">
    <source>
        <dbReference type="ARBA" id="ARBA00022692"/>
    </source>
</evidence>
<comment type="caution">
    <text evidence="9">The sequence shown here is derived from an EMBL/GenBank/DDBJ whole genome shotgun (WGS) entry which is preliminary data.</text>
</comment>
<dbReference type="Pfam" id="PF13715">
    <property type="entry name" value="CarbopepD_reg_2"/>
    <property type="match status" value="1"/>
</dbReference>
<evidence type="ECO:0000313" key="10">
    <source>
        <dbReference type="Proteomes" id="UP000290204"/>
    </source>
</evidence>
<organism evidence="9 10">
    <name type="scientific">Lacibacter luteus</name>
    <dbReference type="NCBI Taxonomy" id="2508719"/>
    <lineage>
        <taxon>Bacteria</taxon>
        <taxon>Pseudomonadati</taxon>
        <taxon>Bacteroidota</taxon>
        <taxon>Chitinophagia</taxon>
        <taxon>Chitinophagales</taxon>
        <taxon>Chitinophagaceae</taxon>
        <taxon>Lacibacter</taxon>
    </lineage>
</organism>
<name>A0A4V1M7V3_9BACT</name>
<reference evidence="9 10" key="1">
    <citation type="submission" date="2019-01" db="EMBL/GenBank/DDBJ databases">
        <title>Lacibacter sp. strain TTM-7.</title>
        <authorList>
            <person name="Chen W.-M."/>
        </authorList>
    </citation>
    <scope>NUCLEOTIDE SEQUENCE [LARGE SCALE GENOMIC DNA]</scope>
    <source>
        <strain evidence="9 10">TTM-7</strain>
    </source>
</reference>
<dbReference type="Gene3D" id="2.170.130.10">
    <property type="entry name" value="TonB-dependent receptor, plug domain"/>
    <property type="match status" value="1"/>
</dbReference>
<dbReference type="InterPro" id="IPR012910">
    <property type="entry name" value="Plug_dom"/>
</dbReference>
<dbReference type="OrthoDB" id="899266at2"/>
<proteinExistence type="inferred from homology"/>
<dbReference type="InterPro" id="IPR023997">
    <property type="entry name" value="TonB-dep_OMP_SusC/RagA_CS"/>
</dbReference>
<comment type="similarity">
    <text evidence="7">Belongs to the TonB-dependent receptor family.</text>
</comment>
<dbReference type="GO" id="GO:0009279">
    <property type="term" value="C:cell outer membrane"/>
    <property type="evidence" value="ECO:0007669"/>
    <property type="project" value="UniProtKB-SubCell"/>
</dbReference>
<dbReference type="AlphaFoldDB" id="A0A4V1M7V3"/>
<feature type="domain" description="TonB-dependent receptor plug" evidence="8">
    <location>
        <begin position="126"/>
        <end position="235"/>
    </location>
</feature>
<gene>
    <name evidence="9" type="ORF">ESA94_01150</name>
</gene>
<dbReference type="InterPro" id="IPR008969">
    <property type="entry name" value="CarboxyPept-like_regulatory"/>
</dbReference>
<sequence length="1101" mass="120802">MRTFKRLLKIEPVYKIILVLVLSILANAASSQSITVTGSVVDSKTMEPISSVTVSVKGTKTSTTTDAAGKFSITASGNSVLVFTSVGYESLEAKPDASGILNIQLVNTNQQLSDVVVVGYGTKKKGSVTGSVSTVDAKTFSNRGPLSSPIAALQGQVPGVTITRSSSQPGREGWNFLIRGNSSVNGGEPLVIVDGLTLPNSSALNSFNPADIENISFLKDAAATSIYGARAAGGVVIITTKRAKSGKAVIEYNGSVSRKVIGLQPKLVDIKGWGPMIEEARITDGFTNSDLWYRYAKLAQYAVTNNIQYMKAADAATALTGMGLTTGGFFTDVKDFVFFPGTMQEYMYNDATSTEHQLSISSKNDKSGYRISLGYLDDGSLLRVGNNSNKRYNVRLTHDYQFSSKLKLESNISLERNDIIQPSNIGAVLNNGIQPGLPASGMGLTGKPYVWGSGIANASTVAIANYGGDAKELNTRINTNFNLTYNIAKNLKAVGAAGYYFHNADYRTLENLITWYDYAGENVISSLSPSGQGRSFYQRANSKDAYFNFNAYLEYAKSIGSMHDIKTMIGTQYERQEYNRFFARALDIVPGVSPSLSLSYGDPTSKTVAEAQYHSALAGYFGRVDYTYAGKYLFEFNARYDGTSRFLQDDRWKFFYGFSAGWKISQEKFMQNVKFINDLKLRASWGNVGNQGGISLYEYIQLLNMNFTSGATNSGFPILGTSPVVRVSPGGLVALDRTWERVTTSNIGLDFSALRNRLSGSFEVYQKNNNNMLIARTYPSVLGVGAPAGNNGKLETKGWELALNWRDNVGKLTYRIGGNVSGYSTNLVNFGGQKIISSANRGLNGAVEGYPINSYFGLVYAGRIQTQKQLDDYRLLIPGNNIGMPSGATTAQANSRLAMGDNMYKDVNGDGKITFPEDAVYLGTDDPRFIYSVNGGIEWKGFDVNVIFQGVGKRTIIRDGNWRIPTAVIFQAQNKAFENEWWTSTRTDAYYPRISTTGTINNYNYFPSDWVKENGDYLRLKNLVVGYTLPQAVTQRLKIQKLRVYFSGNDLWETTKIRDGWDPEASRSVVNNGDGNNNNQSTFSQRFPFYRYITFGVNVTF</sequence>
<keyword evidence="3 7" id="KW-1134">Transmembrane beta strand</keyword>
<evidence type="ECO:0000256" key="7">
    <source>
        <dbReference type="PROSITE-ProRule" id="PRU01360"/>
    </source>
</evidence>
<evidence type="ECO:0000256" key="3">
    <source>
        <dbReference type="ARBA" id="ARBA00022452"/>
    </source>
</evidence>
<keyword evidence="4 7" id="KW-0812">Transmembrane</keyword>
<evidence type="ECO:0000256" key="2">
    <source>
        <dbReference type="ARBA" id="ARBA00022448"/>
    </source>
</evidence>
<dbReference type="InterPro" id="IPR039426">
    <property type="entry name" value="TonB-dep_rcpt-like"/>
</dbReference>